<dbReference type="InterPro" id="IPR013785">
    <property type="entry name" value="Aldolase_TIM"/>
</dbReference>
<dbReference type="EC" id="5.3.1.1" evidence="2"/>
<dbReference type="EMBL" id="VSSQ01030674">
    <property type="protein sequence ID" value="MPM81293.1"/>
    <property type="molecule type" value="Genomic_DNA"/>
</dbReference>
<dbReference type="GO" id="GO:0019563">
    <property type="term" value="P:glycerol catabolic process"/>
    <property type="evidence" value="ECO:0007669"/>
    <property type="project" value="TreeGrafter"/>
</dbReference>
<dbReference type="PANTHER" id="PTHR21139:SF42">
    <property type="entry name" value="TRIOSEPHOSPHATE ISOMERASE"/>
    <property type="match status" value="1"/>
</dbReference>
<name>A0A645CWP4_9ZZZZ</name>
<dbReference type="InterPro" id="IPR035990">
    <property type="entry name" value="TIM_sf"/>
</dbReference>
<proteinExistence type="predicted"/>
<evidence type="ECO:0000256" key="1">
    <source>
        <dbReference type="ARBA" id="ARBA00023235"/>
    </source>
</evidence>
<dbReference type="GO" id="GO:0006096">
    <property type="term" value="P:glycolytic process"/>
    <property type="evidence" value="ECO:0007669"/>
    <property type="project" value="TreeGrafter"/>
</dbReference>
<evidence type="ECO:0000313" key="2">
    <source>
        <dbReference type="EMBL" id="MPM81293.1"/>
    </source>
</evidence>
<keyword evidence="1 2" id="KW-0413">Isomerase</keyword>
<dbReference type="AlphaFoldDB" id="A0A645CWP4"/>
<dbReference type="Pfam" id="PF00121">
    <property type="entry name" value="TIM"/>
    <property type="match status" value="1"/>
</dbReference>
<comment type="caution">
    <text evidence="2">The sequence shown here is derived from an EMBL/GenBank/DDBJ whole genome shotgun (WGS) entry which is preliminary data.</text>
</comment>
<dbReference type="GO" id="GO:0046166">
    <property type="term" value="P:glyceraldehyde-3-phosphate biosynthetic process"/>
    <property type="evidence" value="ECO:0007669"/>
    <property type="project" value="TreeGrafter"/>
</dbReference>
<dbReference type="GO" id="GO:0004807">
    <property type="term" value="F:triose-phosphate isomerase activity"/>
    <property type="evidence" value="ECO:0007669"/>
    <property type="project" value="UniProtKB-EC"/>
</dbReference>
<protein>
    <submittedName>
        <fullName evidence="2">Triosephosphate isomerase</fullName>
        <ecNumber evidence="2">5.3.1.1</ecNumber>
    </submittedName>
</protein>
<dbReference type="GO" id="GO:0006094">
    <property type="term" value="P:gluconeogenesis"/>
    <property type="evidence" value="ECO:0007669"/>
    <property type="project" value="TreeGrafter"/>
</dbReference>
<accession>A0A645CWP4</accession>
<dbReference type="InterPro" id="IPR000652">
    <property type="entry name" value="Triosephosphate_isomerase"/>
</dbReference>
<sequence>MFEVVVAVPYPLLWFAQESIENRQLALRLAVQDLSAFGPGAFTGEVCPENLEDLAVDFALLGHSERRRYLKETSQLVADKCLEARRAQIQPILCIDTPYAEEQQQLLTNDSLASAIIAYEPQAAIGSGLAENPTDFFQVKKQLSQLFPRRPILYGGSVNAGNIAEYLRLGDGVLVGTASLDVRDFIDMLYAARQIQED</sequence>
<dbReference type="PANTHER" id="PTHR21139">
    <property type="entry name" value="TRIOSEPHOSPHATE ISOMERASE"/>
    <property type="match status" value="1"/>
</dbReference>
<gene>
    <name evidence="2" type="primary">tpiA_23</name>
    <name evidence="2" type="ORF">SDC9_128345</name>
</gene>
<dbReference type="GO" id="GO:0005829">
    <property type="term" value="C:cytosol"/>
    <property type="evidence" value="ECO:0007669"/>
    <property type="project" value="TreeGrafter"/>
</dbReference>
<dbReference type="Gene3D" id="3.20.20.70">
    <property type="entry name" value="Aldolase class I"/>
    <property type="match status" value="1"/>
</dbReference>
<reference evidence="2" key="1">
    <citation type="submission" date="2019-08" db="EMBL/GenBank/DDBJ databases">
        <authorList>
            <person name="Kucharzyk K."/>
            <person name="Murdoch R.W."/>
            <person name="Higgins S."/>
            <person name="Loffler F."/>
        </authorList>
    </citation>
    <scope>NUCLEOTIDE SEQUENCE</scope>
</reference>
<dbReference type="PROSITE" id="PS51440">
    <property type="entry name" value="TIM_2"/>
    <property type="match status" value="1"/>
</dbReference>
<dbReference type="SUPFAM" id="SSF51351">
    <property type="entry name" value="Triosephosphate isomerase (TIM)"/>
    <property type="match status" value="1"/>
</dbReference>
<organism evidence="2">
    <name type="scientific">bioreactor metagenome</name>
    <dbReference type="NCBI Taxonomy" id="1076179"/>
    <lineage>
        <taxon>unclassified sequences</taxon>
        <taxon>metagenomes</taxon>
        <taxon>ecological metagenomes</taxon>
    </lineage>
</organism>
<dbReference type="CDD" id="cd00311">
    <property type="entry name" value="TIM"/>
    <property type="match status" value="1"/>
</dbReference>